<evidence type="ECO:0000256" key="2">
    <source>
        <dbReference type="ARBA" id="ARBA00022527"/>
    </source>
</evidence>
<dbReference type="PROSITE" id="PS00107">
    <property type="entry name" value="PROTEIN_KINASE_ATP"/>
    <property type="match status" value="1"/>
</dbReference>
<dbReference type="GO" id="GO:0004674">
    <property type="term" value="F:protein serine/threonine kinase activity"/>
    <property type="evidence" value="ECO:0007669"/>
    <property type="project" value="UniProtKB-KW"/>
</dbReference>
<dbReference type="InterPro" id="IPR008271">
    <property type="entry name" value="Ser/Thr_kinase_AS"/>
</dbReference>
<feature type="compositionally biased region" description="Polar residues" evidence="10">
    <location>
        <begin position="67"/>
        <end position="99"/>
    </location>
</feature>
<dbReference type="InterPro" id="IPR017441">
    <property type="entry name" value="Protein_kinase_ATP_BS"/>
</dbReference>
<name>A0AA48I5H6_9TREE</name>
<dbReference type="Proteomes" id="UP001233271">
    <property type="component" value="Chromosome 1"/>
</dbReference>
<dbReference type="PANTHER" id="PTHR24356">
    <property type="entry name" value="SERINE/THREONINE-PROTEIN KINASE"/>
    <property type="match status" value="1"/>
</dbReference>
<dbReference type="EMBL" id="AP028212">
    <property type="protein sequence ID" value="BEI88225.1"/>
    <property type="molecule type" value="Genomic_DNA"/>
</dbReference>
<keyword evidence="5" id="KW-0418">Kinase</keyword>
<evidence type="ECO:0000256" key="5">
    <source>
        <dbReference type="ARBA" id="ARBA00022777"/>
    </source>
</evidence>
<evidence type="ECO:0000256" key="4">
    <source>
        <dbReference type="ARBA" id="ARBA00022741"/>
    </source>
</evidence>
<dbReference type="GO" id="GO:0005524">
    <property type="term" value="F:ATP binding"/>
    <property type="evidence" value="ECO:0007669"/>
    <property type="project" value="UniProtKB-UniRule"/>
</dbReference>
<comment type="catalytic activity">
    <reaction evidence="7">
        <text>L-threonyl-[protein] + ATP = O-phospho-L-threonyl-[protein] + ADP + H(+)</text>
        <dbReference type="Rhea" id="RHEA:46608"/>
        <dbReference type="Rhea" id="RHEA-COMP:11060"/>
        <dbReference type="Rhea" id="RHEA-COMP:11605"/>
        <dbReference type="ChEBI" id="CHEBI:15378"/>
        <dbReference type="ChEBI" id="CHEBI:30013"/>
        <dbReference type="ChEBI" id="CHEBI:30616"/>
        <dbReference type="ChEBI" id="CHEBI:61977"/>
        <dbReference type="ChEBI" id="CHEBI:456216"/>
        <dbReference type="EC" id="2.7.11.1"/>
    </reaction>
</comment>
<dbReference type="AlphaFoldDB" id="A0AA48I5H6"/>
<reference evidence="13" key="1">
    <citation type="journal article" date="2023" name="BMC Genomics">
        <title>Chromosome-level genome assemblies of Cutaneotrichosporon spp. (Trichosporonales, Basidiomycota) reveal imbalanced evolution between nucleotide sequences and chromosome synteny.</title>
        <authorList>
            <person name="Kobayashi Y."/>
            <person name="Kayamori A."/>
            <person name="Aoki K."/>
            <person name="Shiwa Y."/>
            <person name="Matsutani M."/>
            <person name="Fujita N."/>
            <person name="Sugita T."/>
            <person name="Iwasaki W."/>
            <person name="Tanaka N."/>
            <person name="Takashima M."/>
        </authorList>
    </citation>
    <scope>NUCLEOTIDE SEQUENCE</scope>
    <source>
        <strain evidence="13">HIS019</strain>
    </source>
</reference>
<dbReference type="Gene3D" id="3.30.200.20">
    <property type="entry name" value="Phosphorylase Kinase, domain 1"/>
    <property type="match status" value="2"/>
</dbReference>
<evidence type="ECO:0000256" key="1">
    <source>
        <dbReference type="ARBA" id="ARBA00012513"/>
    </source>
</evidence>
<protein>
    <recommendedName>
        <fullName evidence="1">non-specific serine/threonine protein kinase</fullName>
        <ecNumber evidence="1">2.7.11.1</ecNumber>
    </recommendedName>
</protein>
<dbReference type="InterPro" id="IPR000719">
    <property type="entry name" value="Prot_kinase_dom"/>
</dbReference>
<feature type="region of interest" description="Disordered" evidence="10">
    <location>
        <begin position="595"/>
        <end position="679"/>
    </location>
</feature>
<evidence type="ECO:0000256" key="9">
    <source>
        <dbReference type="PROSITE-ProRule" id="PRU10141"/>
    </source>
</evidence>
<dbReference type="SMART" id="SM00220">
    <property type="entry name" value="S_TKc"/>
    <property type="match status" value="1"/>
</dbReference>
<dbReference type="Gene3D" id="1.10.510.10">
    <property type="entry name" value="Transferase(Phosphotransferase) domain 1"/>
    <property type="match status" value="2"/>
</dbReference>
<dbReference type="InterPro" id="IPR050236">
    <property type="entry name" value="Ser_Thr_kinase_AGC"/>
</dbReference>
<evidence type="ECO:0000256" key="7">
    <source>
        <dbReference type="ARBA" id="ARBA00047899"/>
    </source>
</evidence>
<comment type="catalytic activity">
    <reaction evidence="8">
        <text>L-seryl-[protein] + ATP = O-phospho-L-seryl-[protein] + ADP + H(+)</text>
        <dbReference type="Rhea" id="RHEA:17989"/>
        <dbReference type="Rhea" id="RHEA-COMP:9863"/>
        <dbReference type="Rhea" id="RHEA-COMP:11604"/>
        <dbReference type="ChEBI" id="CHEBI:15378"/>
        <dbReference type="ChEBI" id="CHEBI:29999"/>
        <dbReference type="ChEBI" id="CHEBI:30616"/>
        <dbReference type="ChEBI" id="CHEBI:83421"/>
        <dbReference type="ChEBI" id="CHEBI:456216"/>
        <dbReference type="EC" id="2.7.11.1"/>
    </reaction>
</comment>
<keyword evidence="3" id="KW-0808">Transferase</keyword>
<evidence type="ECO:0000259" key="12">
    <source>
        <dbReference type="PROSITE" id="PS51285"/>
    </source>
</evidence>
<feature type="compositionally biased region" description="Basic and acidic residues" evidence="10">
    <location>
        <begin position="632"/>
        <end position="642"/>
    </location>
</feature>
<evidence type="ECO:0000313" key="14">
    <source>
        <dbReference type="Proteomes" id="UP001233271"/>
    </source>
</evidence>
<dbReference type="PANTHER" id="PTHR24356:SF400">
    <property type="entry name" value="SERINE_THREONINE-PROTEIN KINASE CBK1"/>
    <property type="match status" value="1"/>
</dbReference>
<dbReference type="PROSITE" id="PS00108">
    <property type="entry name" value="PROTEIN_KINASE_ST"/>
    <property type="match status" value="1"/>
</dbReference>
<evidence type="ECO:0000259" key="11">
    <source>
        <dbReference type="PROSITE" id="PS50011"/>
    </source>
</evidence>
<accession>A0AA48I5H6</accession>
<dbReference type="Pfam" id="PF00069">
    <property type="entry name" value="Pkinase"/>
    <property type="match status" value="2"/>
</dbReference>
<keyword evidence="14" id="KW-1185">Reference proteome</keyword>
<organism evidence="13 14">
    <name type="scientific">Cutaneotrichosporon cavernicola</name>
    <dbReference type="NCBI Taxonomy" id="279322"/>
    <lineage>
        <taxon>Eukaryota</taxon>
        <taxon>Fungi</taxon>
        <taxon>Dikarya</taxon>
        <taxon>Basidiomycota</taxon>
        <taxon>Agaricomycotina</taxon>
        <taxon>Tremellomycetes</taxon>
        <taxon>Trichosporonales</taxon>
        <taxon>Trichosporonaceae</taxon>
        <taxon>Cutaneotrichosporon</taxon>
    </lineage>
</organism>
<evidence type="ECO:0000313" key="13">
    <source>
        <dbReference type="EMBL" id="BEI88225.1"/>
    </source>
</evidence>
<feature type="region of interest" description="Disordered" evidence="10">
    <location>
        <begin position="773"/>
        <end position="792"/>
    </location>
</feature>
<evidence type="ECO:0000256" key="6">
    <source>
        <dbReference type="ARBA" id="ARBA00022840"/>
    </source>
</evidence>
<dbReference type="EC" id="2.7.11.1" evidence="1"/>
<feature type="binding site" evidence="9">
    <location>
        <position position="209"/>
    </location>
    <ligand>
        <name>ATP</name>
        <dbReference type="ChEBI" id="CHEBI:30616"/>
    </ligand>
</feature>
<feature type="compositionally biased region" description="Acidic residues" evidence="10">
    <location>
        <begin position="643"/>
        <end position="659"/>
    </location>
</feature>
<dbReference type="SUPFAM" id="SSF56112">
    <property type="entry name" value="Protein kinase-like (PK-like)"/>
    <property type="match status" value="1"/>
</dbReference>
<feature type="domain" description="Protein kinase" evidence="11">
    <location>
        <begin position="180"/>
        <end position="521"/>
    </location>
</feature>
<dbReference type="GO" id="GO:0035556">
    <property type="term" value="P:intracellular signal transduction"/>
    <property type="evidence" value="ECO:0007669"/>
    <property type="project" value="TreeGrafter"/>
</dbReference>
<keyword evidence="6 9" id="KW-0067">ATP-binding</keyword>
<dbReference type="InterPro" id="IPR011009">
    <property type="entry name" value="Kinase-like_dom_sf"/>
</dbReference>
<sequence>MTTERPWQRWLLDLITPPKLGDNICVSVPPLMLEPAPDKHVAIYARSGVPTDHLIKAPPVTPAPSSPELNSSSQTSPTVESDTPTAASSLESPTPNTGTVKRRPKVLNKVSYTLEDAMPTPPVTPARATFRIERPRPTLATLEHAAGNALYFEQYYDALARGLRPRPLRAKRAKVDFRSFQVGRVIGQGAFGVVYIAHDIRRNGIVAIKQLRKTDLLRMGQEGHVCAEKDLLSTATSMQGVRWIPSLHCAFQDRDHLFLVLEYMGGGDLLTLLMARGCLPENEMRFYAAEMVLALHQVHKLGYIHRDVKPDNFLFNHQGHIRVADFGLATDLHWSHDSSYYEHQRRAVLKRHGIPLARPAFGNRRRRIEPAPNAPPGWADKSKLLSWRKQRRRMAYTICGTNSYMAPEVIRGVGYGFGADWWGLGIIVYEALYGSVPFMGNSREAARQKILDWKQNLKFPRSPRSSVLAIDFIRKLLCEPEDRLGYIPQSKRRGSFSAVPLLDEPPLGSDGVEQLMNHPWFFGIDWDTLHEQMPPYQPNLETPDDTQHFDDDIPNEPLAPANSALDLRDPLLGNPAYGPQVMAIRKELAFKGWTFRSPTSYDEPPDEVYTEPSASTRYADSVELGYASDGDSFTRRNEREQENEHEDEVVLSDDDDPDYEPYPRPYHESRQYPTYGRLYEGAPRPRVKSAFAIRSPEPTSDSGYGSEEQRYATDGELYGRFSESTDSLTLEREFDRLGELVKWQEIVKDSVAAEAALAAAAAAAAQWKRLSEMDGESLGEGTPRASEATVRASQRLKKALKARVSRVAS</sequence>
<keyword evidence="2" id="KW-0723">Serine/threonine-protein kinase</keyword>
<keyword evidence="4 9" id="KW-0547">Nucleotide-binding</keyword>
<feature type="region of interest" description="Disordered" evidence="10">
    <location>
        <begin position="54"/>
        <end position="105"/>
    </location>
</feature>
<dbReference type="InterPro" id="IPR000961">
    <property type="entry name" value="AGC-kinase_C"/>
</dbReference>
<evidence type="ECO:0000256" key="3">
    <source>
        <dbReference type="ARBA" id="ARBA00022679"/>
    </source>
</evidence>
<evidence type="ECO:0000256" key="10">
    <source>
        <dbReference type="SAM" id="MobiDB-lite"/>
    </source>
</evidence>
<dbReference type="SMART" id="SM00133">
    <property type="entry name" value="S_TK_X"/>
    <property type="match status" value="1"/>
</dbReference>
<evidence type="ECO:0000256" key="8">
    <source>
        <dbReference type="ARBA" id="ARBA00048679"/>
    </source>
</evidence>
<feature type="domain" description="AGC-kinase C-terminal" evidence="12">
    <location>
        <begin position="522"/>
        <end position="605"/>
    </location>
</feature>
<dbReference type="RefSeq" id="XP_060453491.1">
    <property type="nucleotide sequence ID" value="XM_060604257.1"/>
</dbReference>
<dbReference type="GeneID" id="85492096"/>
<dbReference type="KEGG" id="ccac:CcaHIS019_0109430"/>
<gene>
    <name evidence="13" type="ORF">CcaverHIS019_0109430</name>
</gene>
<dbReference type="PROSITE" id="PS51285">
    <property type="entry name" value="AGC_KINASE_CTER"/>
    <property type="match status" value="1"/>
</dbReference>
<proteinExistence type="predicted"/>
<dbReference type="PROSITE" id="PS50011">
    <property type="entry name" value="PROTEIN_KINASE_DOM"/>
    <property type="match status" value="1"/>
</dbReference>
<dbReference type="CDD" id="cd05573">
    <property type="entry name" value="STKc_ROCK_NDR_like"/>
    <property type="match status" value="1"/>
</dbReference>